<feature type="domain" description="PTS EIIA type-2" evidence="7">
    <location>
        <begin position="475"/>
        <end position="618"/>
    </location>
</feature>
<dbReference type="CDD" id="cd00211">
    <property type="entry name" value="PTS_IIA_fru"/>
    <property type="match status" value="1"/>
</dbReference>
<keyword evidence="3 6" id="KW-0812">Transmembrane</keyword>
<keyword evidence="4 6" id="KW-1133">Transmembrane helix</keyword>
<keyword evidence="2" id="KW-1003">Cell membrane</keyword>
<comment type="subcellular location">
    <subcellularLocation>
        <location evidence="1">Cell membrane</location>
        <topology evidence="1">Multi-pass membrane protein</topology>
    </subcellularLocation>
</comment>
<reference evidence="8" key="1">
    <citation type="journal article" date="2020" name="mSystems">
        <title>Genome- and Community-Level Interaction Insights into Carbon Utilization and Element Cycling Functions of Hydrothermarchaeota in Hydrothermal Sediment.</title>
        <authorList>
            <person name="Zhou Z."/>
            <person name="Liu Y."/>
            <person name="Xu W."/>
            <person name="Pan J."/>
            <person name="Luo Z.H."/>
            <person name="Li M."/>
        </authorList>
    </citation>
    <scope>NUCLEOTIDE SEQUENCE [LARGE SCALE GENOMIC DNA]</scope>
    <source>
        <strain evidence="8">HyVt-96</strain>
    </source>
</reference>
<dbReference type="Gene3D" id="3.40.930.10">
    <property type="entry name" value="Mannitol-specific EII, Chain A"/>
    <property type="match status" value="1"/>
</dbReference>
<evidence type="ECO:0000313" key="8">
    <source>
        <dbReference type="EMBL" id="HHF53256.1"/>
    </source>
</evidence>
<dbReference type="Pfam" id="PF13520">
    <property type="entry name" value="AA_permease_2"/>
    <property type="match status" value="1"/>
</dbReference>
<feature type="transmembrane region" description="Helical" evidence="6">
    <location>
        <begin position="350"/>
        <end position="369"/>
    </location>
</feature>
<feature type="transmembrane region" description="Helical" evidence="6">
    <location>
        <begin position="46"/>
        <end position="64"/>
    </location>
</feature>
<feature type="transmembrane region" description="Helical" evidence="6">
    <location>
        <begin position="157"/>
        <end position="177"/>
    </location>
</feature>
<feature type="transmembrane region" description="Helical" evidence="6">
    <location>
        <begin position="189"/>
        <end position="207"/>
    </location>
</feature>
<dbReference type="SUPFAM" id="SSF55804">
    <property type="entry name" value="Phoshotransferase/anion transport protein"/>
    <property type="match status" value="1"/>
</dbReference>
<dbReference type="PROSITE" id="PS51094">
    <property type="entry name" value="PTS_EIIA_TYPE_2"/>
    <property type="match status" value="1"/>
</dbReference>
<feature type="transmembrane region" description="Helical" evidence="6">
    <location>
        <begin position="407"/>
        <end position="425"/>
    </location>
</feature>
<feature type="transmembrane region" description="Helical" evidence="6">
    <location>
        <begin position="276"/>
        <end position="297"/>
    </location>
</feature>
<comment type="caution">
    <text evidence="8">The sequence shown here is derived from an EMBL/GenBank/DDBJ whole genome shotgun (WGS) entry which is preliminary data.</text>
</comment>
<dbReference type="PANTHER" id="PTHR42770:SF7">
    <property type="entry name" value="MEMBRANE PROTEIN"/>
    <property type="match status" value="1"/>
</dbReference>
<sequence>MNSNKSKGKLRKELGLIDVFAIAAGSMISSGLFILPSIVYREAGPSIVLAYLLAGLFMIPSIMSKAELSTAMPKAGGTYFYVERILGGFWGTLGGFANWFSIALKSAFALIGIGVFLDIIFPGFDYRVVKLIAVIFCIVFTIINLRSVKTSGRTQVILVAGLIFSLGIYVLLGWIHAEPHRFTPFMTGGLKALFTTAGMVFISYGGVTKIASIAEETKNPKRTIPYGMFLAFFVVNILYVAVVAVTVGVLDVEELTTSLTPISHSALKFMGRGGEILMAVAGLAAFITTANAGILSASRVPLAMSRDNLLPDIFGSLHDKYKTPKNSILATSLFMILLIVALDLKTLVKVASTFMLILFILVNFALIVVRMSKLPYYRPGYKAPLFPYMQIGGILIYSFLVFEMGRIPVILTFLFILLILTYYLVYAKKRITRQSALMMLIRKAAATEFVADKNFEAELIQILRERDEITEDRFDRLIKAATFLDIEGPINMQEFYKMVAGIIAKNSGDDEKVIYDLLLEREKLHSTVVHPGIAIPHIILPGVKKFIIIPVRCKKGIIYSTSQDPVKIAFVLAGTMDERNFHLKALMAIAQIIQDENFEKKWFDARNIEELRSILLFSGRKR</sequence>
<name>A0A7V5HQ60_UNCW3</name>
<proteinExistence type="predicted"/>
<feature type="transmembrane region" description="Helical" evidence="6">
    <location>
        <begin position="102"/>
        <end position="121"/>
    </location>
</feature>
<dbReference type="Proteomes" id="UP000886050">
    <property type="component" value="Unassembled WGS sequence"/>
</dbReference>
<evidence type="ECO:0000256" key="6">
    <source>
        <dbReference type="SAM" id="Phobius"/>
    </source>
</evidence>
<feature type="transmembrane region" description="Helical" evidence="6">
    <location>
        <begin position="228"/>
        <end position="250"/>
    </location>
</feature>
<keyword evidence="5 6" id="KW-0472">Membrane</keyword>
<dbReference type="InterPro" id="IPR016152">
    <property type="entry name" value="PTrfase/Anion_transptr"/>
</dbReference>
<evidence type="ECO:0000256" key="3">
    <source>
        <dbReference type="ARBA" id="ARBA00022692"/>
    </source>
</evidence>
<organism evidence="8">
    <name type="scientific">candidate division WOR-3 bacterium</name>
    <dbReference type="NCBI Taxonomy" id="2052148"/>
    <lineage>
        <taxon>Bacteria</taxon>
        <taxon>Bacteria division WOR-3</taxon>
    </lineage>
</organism>
<feature type="transmembrane region" description="Helical" evidence="6">
    <location>
        <begin position="327"/>
        <end position="344"/>
    </location>
</feature>
<dbReference type="GO" id="GO:0005886">
    <property type="term" value="C:plasma membrane"/>
    <property type="evidence" value="ECO:0007669"/>
    <property type="project" value="UniProtKB-SubCell"/>
</dbReference>
<dbReference type="EMBL" id="DRTX01000140">
    <property type="protein sequence ID" value="HHF53256.1"/>
    <property type="molecule type" value="Genomic_DNA"/>
</dbReference>
<dbReference type="GO" id="GO:0022857">
    <property type="term" value="F:transmembrane transporter activity"/>
    <property type="evidence" value="ECO:0007669"/>
    <property type="project" value="InterPro"/>
</dbReference>
<dbReference type="PANTHER" id="PTHR42770">
    <property type="entry name" value="AMINO ACID TRANSPORTER-RELATED"/>
    <property type="match status" value="1"/>
</dbReference>
<evidence type="ECO:0000259" key="7">
    <source>
        <dbReference type="PROSITE" id="PS51094"/>
    </source>
</evidence>
<gene>
    <name evidence="8" type="ORF">ENL43_02690</name>
</gene>
<feature type="transmembrane region" description="Helical" evidence="6">
    <location>
        <begin position="381"/>
        <end position="401"/>
    </location>
</feature>
<evidence type="ECO:0000256" key="1">
    <source>
        <dbReference type="ARBA" id="ARBA00004651"/>
    </source>
</evidence>
<accession>A0A7V5HQ60</accession>
<feature type="transmembrane region" description="Helical" evidence="6">
    <location>
        <begin position="127"/>
        <end position="145"/>
    </location>
</feature>
<dbReference type="InterPro" id="IPR002293">
    <property type="entry name" value="AA/rel_permease1"/>
</dbReference>
<evidence type="ECO:0000256" key="5">
    <source>
        <dbReference type="ARBA" id="ARBA00023136"/>
    </source>
</evidence>
<dbReference type="AlphaFoldDB" id="A0A7V5HQ60"/>
<protein>
    <submittedName>
        <fullName evidence="8">Amino acid permease</fullName>
    </submittedName>
</protein>
<evidence type="ECO:0000256" key="2">
    <source>
        <dbReference type="ARBA" id="ARBA00022475"/>
    </source>
</evidence>
<dbReference type="Gene3D" id="1.20.1740.10">
    <property type="entry name" value="Amino acid/polyamine transporter I"/>
    <property type="match status" value="1"/>
</dbReference>
<feature type="transmembrane region" description="Helical" evidence="6">
    <location>
        <begin position="20"/>
        <end position="40"/>
    </location>
</feature>
<dbReference type="InterPro" id="IPR050367">
    <property type="entry name" value="APC_superfamily"/>
</dbReference>
<dbReference type="InterPro" id="IPR002178">
    <property type="entry name" value="PTS_EIIA_type-2_dom"/>
</dbReference>
<evidence type="ECO:0000256" key="4">
    <source>
        <dbReference type="ARBA" id="ARBA00022989"/>
    </source>
</evidence>
<dbReference type="Pfam" id="PF00359">
    <property type="entry name" value="PTS_EIIA_2"/>
    <property type="match status" value="1"/>
</dbReference>